<protein>
    <submittedName>
        <fullName evidence="2">Uncharacterized protein</fullName>
    </submittedName>
</protein>
<dbReference type="AlphaFoldDB" id="A0A484ARI9"/>
<dbReference type="OMA" id="KSMNLAM"/>
<proteinExistence type="predicted"/>
<reference evidence="2 3" key="1">
    <citation type="journal article" date="2019" name="J. Hered.">
        <title>An Improved Genome Assembly for Drosophila navojoa, the Basal Species in the mojavensis Cluster.</title>
        <authorList>
            <person name="Vanderlinde T."/>
            <person name="Dupim E.G."/>
            <person name="Nazario-Yepiz N.O."/>
            <person name="Carvalho A.B."/>
        </authorList>
    </citation>
    <scope>NUCLEOTIDE SEQUENCE [LARGE SCALE GENOMIC DNA]</scope>
    <source>
        <strain evidence="2">Navoj_Jal97</strain>
        <tissue evidence="2">Whole organism</tissue>
    </source>
</reference>
<dbReference type="EMBL" id="LSRL02001472">
    <property type="protein sequence ID" value="TDG39014.1"/>
    <property type="molecule type" value="Genomic_DNA"/>
</dbReference>
<feature type="transmembrane region" description="Helical" evidence="1">
    <location>
        <begin position="39"/>
        <end position="62"/>
    </location>
</feature>
<keyword evidence="1" id="KW-0812">Transmembrane</keyword>
<accession>A0A484ARI9</accession>
<evidence type="ECO:0000313" key="3">
    <source>
        <dbReference type="Proteomes" id="UP000295192"/>
    </source>
</evidence>
<dbReference type="OrthoDB" id="8010151at2759"/>
<dbReference type="Proteomes" id="UP000295192">
    <property type="component" value="Unassembled WGS sequence"/>
</dbReference>
<organism evidence="2 3">
    <name type="scientific">Drosophila navojoa</name>
    <name type="common">Fruit fly</name>
    <dbReference type="NCBI Taxonomy" id="7232"/>
    <lineage>
        <taxon>Eukaryota</taxon>
        <taxon>Metazoa</taxon>
        <taxon>Ecdysozoa</taxon>
        <taxon>Arthropoda</taxon>
        <taxon>Hexapoda</taxon>
        <taxon>Insecta</taxon>
        <taxon>Pterygota</taxon>
        <taxon>Neoptera</taxon>
        <taxon>Endopterygota</taxon>
        <taxon>Diptera</taxon>
        <taxon>Brachycera</taxon>
        <taxon>Muscomorpha</taxon>
        <taxon>Ephydroidea</taxon>
        <taxon>Drosophilidae</taxon>
        <taxon>Drosophila</taxon>
    </lineage>
</organism>
<name>A0A484ARI9_DRONA</name>
<keyword evidence="3" id="KW-1185">Reference proteome</keyword>
<keyword evidence="1" id="KW-1133">Transmembrane helix</keyword>
<evidence type="ECO:0000256" key="1">
    <source>
        <dbReference type="SAM" id="Phobius"/>
    </source>
</evidence>
<sequence length="137" mass="14821">MEPNSYVQASALPNSKRFVVEDSITKVTSDGEPHGMMTMVAGLSGLLAAIIILAVLVSMVACRKRKTCCHKRKALGQQDPSKSLAVAMTSVERSQQQLAGNLNAAFAESTLTLSVDVKDKGKDRDNQWPTAIVVQRY</sequence>
<keyword evidence="1" id="KW-0472">Membrane</keyword>
<evidence type="ECO:0000313" key="2">
    <source>
        <dbReference type="EMBL" id="TDG39014.1"/>
    </source>
</evidence>
<comment type="caution">
    <text evidence="2">The sequence shown here is derived from an EMBL/GenBank/DDBJ whole genome shotgun (WGS) entry which is preliminary data.</text>
</comment>
<gene>
    <name evidence="2" type="ORF">AWZ03_014565</name>
</gene>